<protein>
    <submittedName>
        <fullName evidence="1">Uncharacterized protein</fullName>
    </submittedName>
</protein>
<name>A0ABN0TKI3_9GAMM</name>
<evidence type="ECO:0000313" key="1">
    <source>
        <dbReference type="EMBL" id="GAA0223932.1"/>
    </source>
</evidence>
<keyword evidence="2" id="KW-1185">Reference proteome</keyword>
<dbReference type="RefSeq" id="WP_286304136.1">
    <property type="nucleotide sequence ID" value="NZ_AP027741.1"/>
</dbReference>
<accession>A0ABN0TKI3</accession>
<dbReference type="Proteomes" id="UP001501476">
    <property type="component" value="Unassembled WGS sequence"/>
</dbReference>
<gene>
    <name evidence="1" type="ORF">GCM10008964_14450</name>
</gene>
<organism evidence="1 2">
    <name type="scientific">Methylophaga marina</name>
    <dbReference type="NCBI Taxonomy" id="45495"/>
    <lineage>
        <taxon>Bacteria</taxon>
        <taxon>Pseudomonadati</taxon>
        <taxon>Pseudomonadota</taxon>
        <taxon>Gammaproteobacteria</taxon>
        <taxon>Thiotrichales</taxon>
        <taxon>Piscirickettsiaceae</taxon>
        <taxon>Methylophaga</taxon>
    </lineage>
</organism>
<proteinExistence type="predicted"/>
<reference evidence="1 2" key="1">
    <citation type="journal article" date="2019" name="Int. J. Syst. Evol. Microbiol.">
        <title>The Global Catalogue of Microorganisms (GCM) 10K type strain sequencing project: providing services to taxonomists for standard genome sequencing and annotation.</title>
        <authorList>
            <consortium name="The Broad Institute Genomics Platform"/>
            <consortium name="The Broad Institute Genome Sequencing Center for Infectious Disease"/>
            <person name="Wu L."/>
            <person name="Ma J."/>
        </authorList>
    </citation>
    <scope>NUCLEOTIDE SEQUENCE [LARGE SCALE GENOMIC DNA]</scope>
    <source>
        <strain evidence="1 2">JCM 6886</strain>
    </source>
</reference>
<sequence>MCGARNKKKTVLRDERDRRGLRFLSAEIQQNGDLVFEGQDLGPAVEEFFGSSEYEWRWTIKAEHMPILQKALGVDGDIINLLETRFSNEKSAGVLSFLEEHNIPYESWHRYGD</sequence>
<evidence type="ECO:0000313" key="2">
    <source>
        <dbReference type="Proteomes" id="UP001501476"/>
    </source>
</evidence>
<comment type="caution">
    <text evidence="1">The sequence shown here is derived from an EMBL/GenBank/DDBJ whole genome shotgun (WGS) entry which is preliminary data.</text>
</comment>
<dbReference type="EMBL" id="BAAADG010000005">
    <property type="protein sequence ID" value="GAA0223932.1"/>
    <property type="molecule type" value="Genomic_DNA"/>
</dbReference>